<comment type="caution">
    <text evidence="2">The sequence shown here is derived from an EMBL/GenBank/DDBJ whole genome shotgun (WGS) entry which is preliminary data.</text>
</comment>
<name>A0ABW7WTV6_9NOCA</name>
<protein>
    <submittedName>
        <fullName evidence="2">Uncharacterized protein</fullName>
    </submittedName>
</protein>
<evidence type="ECO:0000313" key="2">
    <source>
        <dbReference type="EMBL" id="MFI2472271.1"/>
    </source>
</evidence>
<feature type="region of interest" description="Disordered" evidence="1">
    <location>
        <begin position="43"/>
        <end position="80"/>
    </location>
</feature>
<proteinExistence type="predicted"/>
<organism evidence="2 3">
    <name type="scientific">Nocardia xishanensis</name>
    <dbReference type="NCBI Taxonomy" id="238964"/>
    <lineage>
        <taxon>Bacteria</taxon>
        <taxon>Bacillati</taxon>
        <taxon>Actinomycetota</taxon>
        <taxon>Actinomycetes</taxon>
        <taxon>Mycobacteriales</taxon>
        <taxon>Nocardiaceae</taxon>
        <taxon>Nocardia</taxon>
    </lineage>
</organism>
<evidence type="ECO:0000256" key="1">
    <source>
        <dbReference type="SAM" id="MobiDB-lite"/>
    </source>
</evidence>
<accession>A0ABW7WTV6</accession>
<evidence type="ECO:0000313" key="3">
    <source>
        <dbReference type="Proteomes" id="UP001611415"/>
    </source>
</evidence>
<feature type="compositionally biased region" description="Pro residues" evidence="1">
    <location>
        <begin position="56"/>
        <end position="77"/>
    </location>
</feature>
<gene>
    <name evidence="2" type="ORF">ACH49W_02745</name>
</gene>
<keyword evidence="3" id="KW-1185">Reference proteome</keyword>
<reference evidence="2 3" key="1">
    <citation type="submission" date="2024-10" db="EMBL/GenBank/DDBJ databases">
        <title>The Natural Products Discovery Center: Release of the First 8490 Sequenced Strains for Exploring Actinobacteria Biosynthetic Diversity.</title>
        <authorList>
            <person name="Kalkreuter E."/>
            <person name="Kautsar S.A."/>
            <person name="Yang D."/>
            <person name="Bader C.D."/>
            <person name="Teijaro C.N."/>
            <person name="Fluegel L."/>
            <person name="Davis C.M."/>
            <person name="Simpson J.R."/>
            <person name="Lauterbach L."/>
            <person name="Steele A.D."/>
            <person name="Gui C."/>
            <person name="Meng S."/>
            <person name="Li G."/>
            <person name="Viehrig K."/>
            <person name="Ye F."/>
            <person name="Su P."/>
            <person name="Kiefer A.F."/>
            <person name="Nichols A."/>
            <person name="Cepeda A.J."/>
            <person name="Yan W."/>
            <person name="Fan B."/>
            <person name="Jiang Y."/>
            <person name="Adhikari A."/>
            <person name="Zheng C.-J."/>
            <person name="Schuster L."/>
            <person name="Cowan T.M."/>
            <person name="Smanski M.J."/>
            <person name="Chevrette M.G."/>
            <person name="De Carvalho L.P.S."/>
            <person name="Shen B."/>
        </authorList>
    </citation>
    <scope>NUCLEOTIDE SEQUENCE [LARGE SCALE GENOMIC DNA]</scope>
    <source>
        <strain evidence="2 3">NPDC019275</strain>
    </source>
</reference>
<dbReference type="EMBL" id="JBIRYO010000001">
    <property type="protein sequence ID" value="MFI2472271.1"/>
    <property type="molecule type" value="Genomic_DNA"/>
</dbReference>
<dbReference type="RefSeq" id="WP_357400469.1">
    <property type="nucleotide sequence ID" value="NZ_JBEYCD010000001.1"/>
</dbReference>
<dbReference type="Proteomes" id="UP001611415">
    <property type="component" value="Unassembled WGS sequence"/>
</dbReference>
<sequence length="269" mass="27657">MRAVGIVGVVCAVFALVAGCGRDAENADRPAASATVSVGATTAGRTPGIAHAPAAPNSPQPRPAPPLPAPTPRPPASPVHGTAVIETVTLGGVAVPDVPVSVHQMRPCDTAQRDIPLGAIEIARWDAVTGDDGLAAFVVPVGCFRFRMDPPPGTDPVPEGMHTLFVTESGQVVTGTLRFDDPAPAACAAETVVDELDDAGDLTADAATVGECDGAWAVIAWDIPGDSQRIVHRGPGGWRTYVAFPHATCWSTAAADGVPTRLERYFHPC</sequence>
<dbReference type="PROSITE" id="PS51257">
    <property type="entry name" value="PROKAR_LIPOPROTEIN"/>
    <property type="match status" value="1"/>
</dbReference>